<name>A0A4U0UKB7_9PEZI</name>
<dbReference type="GO" id="GO:0016787">
    <property type="term" value="F:hydrolase activity"/>
    <property type="evidence" value="ECO:0007669"/>
    <property type="project" value="UniProtKB-KW"/>
</dbReference>
<dbReference type="Pfam" id="PF07910">
    <property type="entry name" value="Peptidase_C78"/>
    <property type="match status" value="1"/>
</dbReference>
<keyword evidence="1" id="KW-0378">Hydrolase</keyword>
<feature type="domain" description="UFSP1/2/DUB catalytic" evidence="2">
    <location>
        <begin position="58"/>
        <end position="252"/>
    </location>
</feature>
<evidence type="ECO:0000256" key="1">
    <source>
        <dbReference type="ARBA" id="ARBA00022801"/>
    </source>
</evidence>
<reference evidence="3 4" key="1">
    <citation type="submission" date="2017-03" db="EMBL/GenBank/DDBJ databases">
        <title>Genomes of endolithic fungi from Antarctica.</title>
        <authorList>
            <person name="Coleine C."/>
            <person name="Masonjones S."/>
            <person name="Stajich J.E."/>
        </authorList>
    </citation>
    <scope>NUCLEOTIDE SEQUENCE [LARGE SCALE GENOMIC DNA]</scope>
    <source>
        <strain evidence="3 4">CCFEE 5311</strain>
    </source>
</reference>
<evidence type="ECO:0000313" key="4">
    <source>
        <dbReference type="Proteomes" id="UP000310066"/>
    </source>
</evidence>
<dbReference type="InterPro" id="IPR012462">
    <property type="entry name" value="UFSP1/2_DUB_cat"/>
</dbReference>
<evidence type="ECO:0000313" key="3">
    <source>
        <dbReference type="EMBL" id="TKA35542.1"/>
    </source>
</evidence>
<accession>A0A4U0UKB7</accession>
<proteinExistence type="predicted"/>
<dbReference type="EMBL" id="NAJP01000068">
    <property type="protein sequence ID" value="TKA35542.1"/>
    <property type="molecule type" value="Genomic_DNA"/>
</dbReference>
<sequence length="294" mass="32392">MNPGLPINPRTATLLAAETNTNTLPAILPQLSHLLSHSPDLHLAFLSHPSTPQIWKFVPTEGQWCGYRNLQMLLLSLASILPPTSPVLQKNDFLKTKLTIPHLQLLIESAWTQGFNAHSRDQLGGRLVGTTTFIGTPEAEALLLSLGVPCTGRVFKGPEAWIELLDSVEEYFSPSDSLSTPPDGNPVNVVPDDTPLECKGGRGRVISTTRPPIFLQRPGHSMAIIGLSRCTSGKRRLLVFDPAWSPPSSLRREGGLLTCGECEGWAAKWMLRQYRKGGRYLGRWREFETVSVDL</sequence>
<comment type="caution">
    <text evidence="3">The sequence shown here is derived from an EMBL/GenBank/DDBJ whole genome shotgun (WGS) entry which is preliminary data.</text>
</comment>
<protein>
    <recommendedName>
        <fullName evidence="2">UFSP1/2/DUB catalytic domain-containing protein</fullName>
    </recommendedName>
</protein>
<evidence type="ECO:0000259" key="2">
    <source>
        <dbReference type="Pfam" id="PF07910"/>
    </source>
</evidence>
<organism evidence="3 4">
    <name type="scientific">Friedmanniomyces endolithicus</name>
    <dbReference type="NCBI Taxonomy" id="329885"/>
    <lineage>
        <taxon>Eukaryota</taxon>
        <taxon>Fungi</taxon>
        <taxon>Dikarya</taxon>
        <taxon>Ascomycota</taxon>
        <taxon>Pezizomycotina</taxon>
        <taxon>Dothideomycetes</taxon>
        <taxon>Dothideomycetidae</taxon>
        <taxon>Mycosphaerellales</taxon>
        <taxon>Teratosphaeriaceae</taxon>
        <taxon>Friedmanniomyces</taxon>
    </lineage>
</organism>
<dbReference type="Gene3D" id="3.90.70.130">
    <property type="match status" value="1"/>
</dbReference>
<dbReference type="OrthoDB" id="288987at2759"/>
<dbReference type="STRING" id="329885.A0A4U0UKB7"/>
<dbReference type="AlphaFoldDB" id="A0A4U0UKB7"/>
<gene>
    <name evidence="3" type="ORF">B0A54_13129</name>
</gene>
<dbReference type="Proteomes" id="UP000310066">
    <property type="component" value="Unassembled WGS sequence"/>
</dbReference>